<keyword evidence="1" id="KW-1133">Transmembrane helix</keyword>
<name>C0PP71_MAIZE</name>
<accession>C0PP71</accession>
<dbReference type="AlphaFoldDB" id="C0PP71"/>
<feature type="transmembrane region" description="Helical" evidence="1">
    <location>
        <begin position="80"/>
        <end position="103"/>
    </location>
</feature>
<evidence type="ECO:0000313" key="2">
    <source>
        <dbReference type="EMBL" id="ACN36987.1"/>
    </source>
</evidence>
<protein>
    <submittedName>
        <fullName evidence="2">Uncharacterized protein</fullName>
    </submittedName>
</protein>
<evidence type="ECO:0000256" key="1">
    <source>
        <dbReference type="SAM" id="Phobius"/>
    </source>
</evidence>
<reference evidence="2" key="1">
    <citation type="journal article" date="2009" name="PLoS Genet.">
        <title>Sequencing, mapping, and analysis of 27,455 maize full-length cDNAs.</title>
        <authorList>
            <person name="Soderlund C."/>
            <person name="Descour A."/>
            <person name="Kudrna D."/>
            <person name="Bomhoff M."/>
            <person name="Boyd L."/>
            <person name="Currie J."/>
            <person name="Angelova A."/>
            <person name="Collura K."/>
            <person name="Wissotski M."/>
            <person name="Ashley E."/>
            <person name="Morrow D."/>
            <person name="Fernandes J."/>
            <person name="Walbot V."/>
            <person name="Yu Y."/>
        </authorList>
    </citation>
    <scope>NUCLEOTIDE SEQUENCE</scope>
    <source>
        <strain evidence="2">B73</strain>
    </source>
</reference>
<sequence length="151" mass="17600">MINKRGVDFFQQLPNSLLKQILYKKRLACTPLRMMGFPAISHHHLRYDFISFYLLVQRVPLLVSCYLVNRPMITRAKDRLPVIPMTVTMICFYLALVSCIVMVQCMMQTKQCLYSCFYLCHGYCGNWEVSSPDVGPYMLASGRWFLLDGYC</sequence>
<dbReference type="EMBL" id="BT070090">
    <property type="protein sequence ID" value="ACN36987.1"/>
    <property type="molecule type" value="mRNA"/>
</dbReference>
<keyword evidence="1" id="KW-0472">Membrane</keyword>
<keyword evidence="1" id="KW-0812">Transmembrane</keyword>
<organism evidence="2">
    <name type="scientific">Zea mays</name>
    <name type="common">Maize</name>
    <dbReference type="NCBI Taxonomy" id="4577"/>
    <lineage>
        <taxon>Eukaryota</taxon>
        <taxon>Viridiplantae</taxon>
        <taxon>Streptophyta</taxon>
        <taxon>Embryophyta</taxon>
        <taxon>Tracheophyta</taxon>
        <taxon>Spermatophyta</taxon>
        <taxon>Magnoliopsida</taxon>
        <taxon>Liliopsida</taxon>
        <taxon>Poales</taxon>
        <taxon>Poaceae</taxon>
        <taxon>PACMAD clade</taxon>
        <taxon>Panicoideae</taxon>
        <taxon>Andropogonodae</taxon>
        <taxon>Andropogoneae</taxon>
        <taxon>Tripsacinae</taxon>
        <taxon>Zea</taxon>
    </lineage>
</organism>
<proteinExistence type="evidence at transcript level"/>